<comment type="similarity">
    <text evidence="10">Belongs to the ZapG family.</text>
</comment>
<comment type="subcellular location">
    <subcellularLocation>
        <location evidence="1">Cell inner membrane</location>
        <topology evidence="1">Single-pass membrane protein</topology>
    </subcellularLocation>
</comment>
<keyword evidence="8 14" id="KW-0472">Membrane</keyword>
<keyword evidence="5 14" id="KW-0812">Transmembrane</keyword>
<evidence type="ECO:0000256" key="10">
    <source>
        <dbReference type="ARBA" id="ARBA00035657"/>
    </source>
</evidence>
<accession>A0ABS1E516</accession>
<dbReference type="RefSeq" id="WP_200256800.1">
    <property type="nucleotide sequence ID" value="NZ_NRSH01000021.1"/>
</dbReference>
<keyword evidence="9" id="KW-0131">Cell cycle</keyword>
<evidence type="ECO:0000256" key="11">
    <source>
        <dbReference type="ARBA" id="ARBA00035703"/>
    </source>
</evidence>
<keyword evidence="3" id="KW-0997">Cell inner membrane</keyword>
<dbReference type="PANTHER" id="PTHR39579">
    <property type="entry name" value="INNER MEMBRANE PROTEIN YHCB"/>
    <property type="match status" value="1"/>
</dbReference>
<proteinExistence type="inferred from homology"/>
<keyword evidence="2" id="KW-1003">Cell membrane</keyword>
<reference evidence="15 16" key="1">
    <citation type="journal article" date="2020" name="Microorganisms">
        <title>Osmotic Adaptation and Compatible Solute Biosynthesis of Phototrophic Bacteria as Revealed from Genome Analyses.</title>
        <authorList>
            <person name="Imhoff J.F."/>
            <person name="Rahn T."/>
            <person name="Kunzel S."/>
            <person name="Keller A."/>
            <person name="Neulinger S.C."/>
        </authorList>
    </citation>
    <scope>NUCLEOTIDE SEQUENCE [LARGE SCALE GENOMIC DNA]</scope>
    <source>
        <strain evidence="15 16">DSM 15116</strain>
    </source>
</reference>
<dbReference type="PANTHER" id="PTHR39579:SF1">
    <property type="entry name" value="INNER MEMBRANE PROTEIN YHCB"/>
    <property type="match status" value="1"/>
</dbReference>
<sequence length="152" mass="17037">MEIGQQVLLFVAVGLIVGAVFGAYFGRKSAPNSKELKEAEDLVVKNRERVRNYRSEVDQHFRETAEIMGEMTSAYRKLYQHMARGTQRLAPARTEALIESLGDQRLLSSDVLQETMASESSRRSIEGAQPEAGEESSKRSSSQPKRRASIFN</sequence>
<keyword evidence="7 14" id="KW-1133">Transmembrane helix</keyword>
<evidence type="ECO:0000256" key="9">
    <source>
        <dbReference type="ARBA" id="ARBA00023306"/>
    </source>
</evidence>
<evidence type="ECO:0000256" key="4">
    <source>
        <dbReference type="ARBA" id="ARBA00022618"/>
    </source>
</evidence>
<dbReference type="EMBL" id="NRSH01000021">
    <property type="protein sequence ID" value="MBK1726058.1"/>
    <property type="molecule type" value="Genomic_DNA"/>
</dbReference>
<feature type="region of interest" description="Disordered" evidence="13">
    <location>
        <begin position="112"/>
        <end position="152"/>
    </location>
</feature>
<name>A0ABS1E516_9GAMM</name>
<evidence type="ECO:0000256" key="5">
    <source>
        <dbReference type="ARBA" id="ARBA00022692"/>
    </source>
</evidence>
<evidence type="ECO:0000256" key="2">
    <source>
        <dbReference type="ARBA" id="ARBA00022475"/>
    </source>
</evidence>
<keyword evidence="16" id="KW-1185">Reference proteome</keyword>
<keyword evidence="6" id="KW-0133">Cell shape</keyword>
<evidence type="ECO:0000256" key="6">
    <source>
        <dbReference type="ARBA" id="ARBA00022960"/>
    </source>
</evidence>
<evidence type="ECO:0000256" key="12">
    <source>
        <dbReference type="ARBA" id="ARBA00035727"/>
    </source>
</evidence>
<dbReference type="Proteomes" id="UP000738126">
    <property type="component" value="Unassembled WGS sequence"/>
</dbReference>
<evidence type="ECO:0000256" key="3">
    <source>
        <dbReference type="ARBA" id="ARBA00022519"/>
    </source>
</evidence>
<evidence type="ECO:0000256" key="8">
    <source>
        <dbReference type="ARBA" id="ARBA00023136"/>
    </source>
</evidence>
<evidence type="ECO:0000256" key="13">
    <source>
        <dbReference type="SAM" id="MobiDB-lite"/>
    </source>
</evidence>
<evidence type="ECO:0000256" key="14">
    <source>
        <dbReference type="SAM" id="Phobius"/>
    </source>
</evidence>
<comment type="caution">
    <text evidence="15">The sequence shown here is derived from an EMBL/GenBank/DDBJ whole genome shotgun (WGS) entry which is preliminary data.</text>
</comment>
<feature type="transmembrane region" description="Helical" evidence="14">
    <location>
        <begin position="6"/>
        <end position="26"/>
    </location>
</feature>
<organism evidence="15 16">
    <name type="scientific">Halorhodospira neutriphila</name>
    <dbReference type="NCBI Taxonomy" id="168379"/>
    <lineage>
        <taxon>Bacteria</taxon>
        <taxon>Pseudomonadati</taxon>
        <taxon>Pseudomonadota</taxon>
        <taxon>Gammaproteobacteria</taxon>
        <taxon>Chromatiales</taxon>
        <taxon>Ectothiorhodospiraceae</taxon>
        <taxon>Halorhodospira</taxon>
    </lineage>
</organism>
<evidence type="ECO:0000313" key="16">
    <source>
        <dbReference type="Proteomes" id="UP000738126"/>
    </source>
</evidence>
<evidence type="ECO:0000256" key="7">
    <source>
        <dbReference type="ARBA" id="ARBA00022989"/>
    </source>
</evidence>
<protein>
    <recommendedName>
        <fullName evidence="11">Z-ring associated protein G</fullName>
    </recommendedName>
    <alternativeName>
        <fullName evidence="12">Cell division protein ZapG</fullName>
    </alternativeName>
</protein>
<dbReference type="InterPro" id="IPR009386">
    <property type="entry name" value="ZapG-like"/>
</dbReference>
<evidence type="ECO:0000313" key="15">
    <source>
        <dbReference type="EMBL" id="MBK1726058.1"/>
    </source>
</evidence>
<evidence type="ECO:0000256" key="1">
    <source>
        <dbReference type="ARBA" id="ARBA00004377"/>
    </source>
</evidence>
<keyword evidence="4" id="KW-0132">Cell division</keyword>
<gene>
    <name evidence="15" type="ORF">CKO13_03280</name>
</gene>
<dbReference type="Pfam" id="PF06295">
    <property type="entry name" value="ZapG-like"/>
    <property type="match status" value="1"/>
</dbReference>